<keyword evidence="4" id="KW-1185">Reference proteome</keyword>
<dbReference type="PANTHER" id="PTHR35287:SF1">
    <property type="entry name" value="SI:ZFOS-911D5.4"/>
    <property type="match status" value="1"/>
</dbReference>
<evidence type="ECO:0000313" key="4">
    <source>
        <dbReference type="Proteomes" id="UP000192738"/>
    </source>
</evidence>
<accession>A0A1W2C475</accession>
<dbReference type="RefSeq" id="WP_084576022.1">
    <property type="nucleotide sequence ID" value="NZ_CP155572.1"/>
</dbReference>
<evidence type="ECO:0000313" key="3">
    <source>
        <dbReference type="EMBL" id="SMC79891.1"/>
    </source>
</evidence>
<dbReference type="EMBL" id="FWXI01000009">
    <property type="protein sequence ID" value="SMC79891.1"/>
    <property type="molecule type" value="Genomic_DNA"/>
</dbReference>
<feature type="domain" description="NERD" evidence="2">
    <location>
        <begin position="71"/>
        <end position="191"/>
    </location>
</feature>
<keyword evidence="1" id="KW-0812">Transmembrane</keyword>
<protein>
    <submittedName>
        <fullName evidence="3">Nuclease-related domain-containing protein</fullName>
    </submittedName>
</protein>
<dbReference type="PANTHER" id="PTHR35287">
    <property type="entry name" value="SI:ZFOS-911D5.4"/>
    <property type="match status" value="1"/>
</dbReference>
<organism evidence="3 4">
    <name type="scientific">Sporomusa malonica</name>
    <dbReference type="NCBI Taxonomy" id="112901"/>
    <lineage>
        <taxon>Bacteria</taxon>
        <taxon>Bacillati</taxon>
        <taxon>Bacillota</taxon>
        <taxon>Negativicutes</taxon>
        <taxon>Selenomonadales</taxon>
        <taxon>Sporomusaceae</taxon>
        <taxon>Sporomusa</taxon>
    </lineage>
</organism>
<evidence type="ECO:0000256" key="1">
    <source>
        <dbReference type="SAM" id="Phobius"/>
    </source>
</evidence>
<gene>
    <name evidence="3" type="ORF">SAMN04488500_109121</name>
</gene>
<evidence type="ECO:0000259" key="2">
    <source>
        <dbReference type="PROSITE" id="PS50965"/>
    </source>
</evidence>
<dbReference type="Proteomes" id="UP000192738">
    <property type="component" value="Unassembled WGS sequence"/>
</dbReference>
<keyword evidence="1" id="KW-0472">Membrane</keyword>
<feature type="transmembrane region" description="Helical" evidence="1">
    <location>
        <begin position="45"/>
        <end position="63"/>
    </location>
</feature>
<dbReference type="PROSITE" id="PS50965">
    <property type="entry name" value="NERD"/>
    <property type="match status" value="1"/>
</dbReference>
<dbReference type="Pfam" id="PF08378">
    <property type="entry name" value="NERD"/>
    <property type="match status" value="1"/>
</dbReference>
<keyword evidence="1" id="KW-1133">Transmembrane helix</keyword>
<sequence>MAQIHKGKSALRQSARQNLIYSILCFVPLVLYLMAFALVPLRFDSLWHLVFIVLCGWPSAYLYHQYTIKKRGIEGEENTFKALAKLPDNYHIFNNVQIEHQGYSHELDIIVLGPNGVFVVEVKNLNGSISGNILDSRWIQHKIGRKGGEYRQDIRNPVKQVKGQVHSLAKSLQATGIDVWVDGIVFFSHPKVTLRVRNQGYPIITSATALNNLIKRNNPRKRLGSQVIKQATGYILSKQVG</sequence>
<name>A0A1W2C475_9FIRM</name>
<dbReference type="AlphaFoldDB" id="A0A1W2C475"/>
<proteinExistence type="predicted"/>
<dbReference type="InterPro" id="IPR011528">
    <property type="entry name" value="NERD"/>
</dbReference>
<feature type="transmembrane region" description="Helical" evidence="1">
    <location>
        <begin position="20"/>
        <end position="39"/>
    </location>
</feature>
<reference evidence="3 4" key="1">
    <citation type="submission" date="2017-04" db="EMBL/GenBank/DDBJ databases">
        <authorList>
            <person name="Afonso C.L."/>
            <person name="Miller P.J."/>
            <person name="Scott M.A."/>
            <person name="Spackman E."/>
            <person name="Goraichik I."/>
            <person name="Dimitrov K.M."/>
            <person name="Suarez D.L."/>
            <person name="Swayne D.E."/>
        </authorList>
    </citation>
    <scope>NUCLEOTIDE SEQUENCE [LARGE SCALE GENOMIC DNA]</scope>
    <source>
        <strain evidence="3 4">DSM 5090</strain>
    </source>
</reference>
<dbReference type="OrthoDB" id="5782056at2"/>
<dbReference type="STRING" id="112901.SAMN04488500_109121"/>